<comment type="cofactor">
    <cofactor evidence="1">
        <name>Mg(2+)</name>
        <dbReference type="ChEBI" id="CHEBI:18420"/>
    </cofactor>
</comment>
<accession>A0ABU5XJW3</accession>
<evidence type="ECO:0000256" key="1">
    <source>
        <dbReference type="ARBA" id="ARBA00001946"/>
    </source>
</evidence>
<dbReference type="PROSITE" id="PS00893">
    <property type="entry name" value="NUDIX_BOX"/>
    <property type="match status" value="1"/>
</dbReference>
<protein>
    <submittedName>
        <fullName evidence="5">NUDIX domain-containing protein</fullName>
    </submittedName>
</protein>
<evidence type="ECO:0000256" key="2">
    <source>
        <dbReference type="ARBA" id="ARBA00022801"/>
    </source>
</evidence>
<dbReference type="EMBL" id="JAYJJR010000010">
    <property type="protein sequence ID" value="MEB3022568.1"/>
    <property type="molecule type" value="Genomic_DNA"/>
</dbReference>
<dbReference type="InterPro" id="IPR000086">
    <property type="entry name" value="NUDIX_hydrolase_dom"/>
</dbReference>
<dbReference type="InterPro" id="IPR020084">
    <property type="entry name" value="NUDIX_hydrolase_CS"/>
</dbReference>
<dbReference type="Pfam" id="PF00293">
    <property type="entry name" value="NUDIX"/>
    <property type="match status" value="1"/>
</dbReference>
<evidence type="ECO:0000313" key="5">
    <source>
        <dbReference type="EMBL" id="MEB3022568.1"/>
    </source>
</evidence>
<gene>
    <name evidence="5" type="ORF">K6T79_16105</name>
</gene>
<feature type="domain" description="Nudix hydrolase" evidence="4">
    <location>
        <begin position="181"/>
        <end position="328"/>
    </location>
</feature>
<keyword evidence="6" id="KW-1185">Reference proteome</keyword>
<evidence type="ECO:0000256" key="3">
    <source>
        <dbReference type="ARBA" id="ARBA00022842"/>
    </source>
</evidence>
<name>A0ABU5XJW3_9MYCO</name>
<dbReference type="PANTHER" id="PTHR43046:SF12">
    <property type="entry name" value="GDP-MANNOSE MANNOSYL HYDROLASE"/>
    <property type="match status" value="1"/>
</dbReference>
<dbReference type="CDD" id="cd04685">
    <property type="entry name" value="NUDIX_Hydrolase"/>
    <property type="match status" value="1"/>
</dbReference>
<organism evidence="5 6">
    <name type="scientific">[Mycobacterium] crassicus</name>
    <dbReference type="NCBI Taxonomy" id="2872309"/>
    <lineage>
        <taxon>Bacteria</taxon>
        <taxon>Bacillati</taxon>
        <taxon>Actinomycetota</taxon>
        <taxon>Actinomycetes</taxon>
        <taxon>Mycobacteriales</taxon>
        <taxon>Mycobacteriaceae</taxon>
        <taxon>Mycolicibacter</taxon>
    </lineage>
</organism>
<evidence type="ECO:0000259" key="4">
    <source>
        <dbReference type="PROSITE" id="PS51462"/>
    </source>
</evidence>
<dbReference type="InterPro" id="IPR015797">
    <property type="entry name" value="NUDIX_hydrolase-like_dom_sf"/>
</dbReference>
<proteinExistence type="predicted"/>
<dbReference type="Proteomes" id="UP001299596">
    <property type="component" value="Unassembled WGS sequence"/>
</dbReference>
<dbReference type="SUPFAM" id="SSF55811">
    <property type="entry name" value="Nudix"/>
    <property type="match status" value="1"/>
</dbReference>
<reference evidence="5 6" key="1">
    <citation type="submission" date="2023-12" db="EMBL/GenBank/DDBJ databases">
        <title>Description of new species of Mycobacterium terrae complex isolated from sewage at the Sao Paulo Zoological Park Foundation in Brazil.</title>
        <authorList>
            <person name="Romagnoli C.L."/>
            <person name="Conceicao E.C."/>
            <person name="Machado E."/>
            <person name="Barreto L.B.P.F."/>
            <person name="Sharma A."/>
            <person name="Silva N.M."/>
            <person name="Marques L.E."/>
            <person name="Juliana M.A."/>
            <person name="Lourenco M.C.S."/>
            <person name="Digiampietri L.A."/>
            <person name="Suffys P.N."/>
            <person name="Viana-Niero C."/>
        </authorList>
    </citation>
    <scope>NUCLEOTIDE SEQUENCE [LARGE SCALE GENOMIC DNA]</scope>
    <source>
        <strain evidence="5 6">MYC098</strain>
    </source>
</reference>
<evidence type="ECO:0000313" key="6">
    <source>
        <dbReference type="Proteomes" id="UP001299596"/>
    </source>
</evidence>
<keyword evidence="3" id="KW-0460">Magnesium</keyword>
<dbReference type="PANTHER" id="PTHR43046">
    <property type="entry name" value="GDP-MANNOSE MANNOSYL HYDROLASE"/>
    <property type="match status" value="1"/>
</dbReference>
<comment type="caution">
    <text evidence="5">The sequence shown here is derived from an EMBL/GenBank/DDBJ whole genome shotgun (WGS) entry which is preliminary data.</text>
</comment>
<dbReference type="PROSITE" id="PS51462">
    <property type="entry name" value="NUDIX"/>
    <property type="match status" value="1"/>
</dbReference>
<dbReference type="RefSeq" id="WP_225403926.1">
    <property type="nucleotide sequence ID" value="NZ_JAYJJR010000010.1"/>
</dbReference>
<dbReference type="Gene3D" id="3.90.79.10">
    <property type="entry name" value="Nucleoside Triphosphate Pyrophosphohydrolase"/>
    <property type="match status" value="1"/>
</dbReference>
<sequence>MEWAVVVTVLVLVGVAVLAAGAAWAYQTANRLNRLHVRCDLSWQALDAALARRAVVARAVAIEAYGDAATGRRLATLADVAEREPREAREAAENALSAELAMVSPESLPLAMVAEMADAEARVLLARRFHNDAVRDTVALRERPLVRALHLGGTASMPTYFEIVERAVMNGGSRPSEGVSAPRISARVVLLDEDGSVLLLRGSDPALPDDAENPAPRWWFTVGGQVGTNEPLAQAAARELAEETGLRIDPGELVGPIWRRDAVFEFNGERLDSREFFFAYRTNRFEPSGAGRTGLEQRYLNGHRWCDAATITELAAGGERVYPLQLGERLAEASRLADSGTGETVDLRRIS</sequence>
<keyword evidence="2" id="KW-0378">Hydrolase</keyword>